<sequence length="137" mass="15120">MIPLLMLGTSNAHREGSNYQHPFPLIGSSKGFHLLVAGSSSHRYQKPDLHLRNNDRALSNEYSGSVTHLAVSSSPKKIGARIIKLSMVNVPKNPPLGQSFQVKVFSDRDEKRAWWLVMKGGPIQIGSFYGEGIDSSF</sequence>
<dbReference type="HOGENOM" id="CLU_1867907_0_0_1"/>
<name>W1P4F9_AMBTC</name>
<evidence type="ECO:0000313" key="2">
    <source>
        <dbReference type="Proteomes" id="UP000017836"/>
    </source>
</evidence>
<dbReference type="EMBL" id="KI394175">
    <property type="protein sequence ID" value="ERN04747.1"/>
    <property type="molecule type" value="Genomic_DNA"/>
</dbReference>
<gene>
    <name evidence="1" type="ORF">AMTR_s00274p00011610</name>
</gene>
<organism evidence="1 2">
    <name type="scientific">Amborella trichopoda</name>
    <dbReference type="NCBI Taxonomy" id="13333"/>
    <lineage>
        <taxon>Eukaryota</taxon>
        <taxon>Viridiplantae</taxon>
        <taxon>Streptophyta</taxon>
        <taxon>Embryophyta</taxon>
        <taxon>Tracheophyta</taxon>
        <taxon>Spermatophyta</taxon>
        <taxon>Magnoliopsida</taxon>
        <taxon>Amborellales</taxon>
        <taxon>Amborellaceae</taxon>
        <taxon>Amborella</taxon>
    </lineage>
</organism>
<evidence type="ECO:0000313" key="1">
    <source>
        <dbReference type="EMBL" id="ERN04747.1"/>
    </source>
</evidence>
<protein>
    <submittedName>
        <fullName evidence="1">Uncharacterized protein</fullName>
    </submittedName>
</protein>
<keyword evidence="2" id="KW-1185">Reference proteome</keyword>
<reference evidence="2" key="1">
    <citation type="journal article" date="2013" name="Science">
        <title>The Amborella genome and the evolution of flowering plants.</title>
        <authorList>
            <consortium name="Amborella Genome Project"/>
        </authorList>
    </citation>
    <scope>NUCLEOTIDE SEQUENCE [LARGE SCALE GENOMIC DNA]</scope>
</reference>
<accession>W1P4F9</accession>
<proteinExistence type="predicted"/>
<dbReference type="AlphaFoldDB" id="W1P4F9"/>
<dbReference type="Proteomes" id="UP000017836">
    <property type="component" value="Unassembled WGS sequence"/>
</dbReference>
<dbReference type="Gramene" id="ERN04747">
    <property type="protein sequence ID" value="ERN04747"/>
    <property type="gene ID" value="AMTR_s00274p00011610"/>
</dbReference>